<dbReference type="Proteomes" id="UP001341840">
    <property type="component" value="Unassembled WGS sequence"/>
</dbReference>
<sequence length="118" mass="13482">MWYTVTYPFPTTYNASETLTDLGIGVPCKYTPQPIPAKRTSRRSSIGLFERWTSRFLTQHWRLCQGTLCQTLLMAEPPVNNRQPAQMQDGHTTSDLGSNNGRRKGRNRPTSSRRPSPR</sequence>
<evidence type="ECO:0000313" key="2">
    <source>
        <dbReference type="EMBL" id="MED6136749.1"/>
    </source>
</evidence>
<dbReference type="EMBL" id="JASCZI010060912">
    <property type="protein sequence ID" value="MED6136749.1"/>
    <property type="molecule type" value="Genomic_DNA"/>
</dbReference>
<protein>
    <submittedName>
        <fullName evidence="2">Uncharacterized protein</fullName>
    </submittedName>
</protein>
<evidence type="ECO:0000313" key="3">
    <source>
        <dbReference type="Proteomes" id="UP001341840"/>
    </source>
</evidence>
<organism evidence="2 3">
    <name type="scientific">Stylosanthes scabra</name>
    <dbReference type="NCBI Taxonomy" id="79078"/>
    <lineage>
        <taxon>Eukaryota</taxon>
        <taxon>Viridiplantae</taxon>
        <taxon>Streptophyta</taxon>
        <taxon>Embryophyta</taxon>
        <taxon>Tracheophyta</taxon>
        <taxon>Spermatophyta</taxon>
        <taxon>Magnoliopsida</taxon>
        <taxon>eudicotyledons</taxon>
        <taxon>Gunneridae</taxon>
        <taxon>Pentapetalae</taxon>
        <taxon>rosids</taxon>
        <taxon>fabids</taxon>
        <taxon>Fabales</taxon>
        <taxon>Fabaceae</taxon>
        <taxon>Papilionoideae</taxon>
        <taxon>50 kb inversion clade</taxon>
        <taxon>dalbergioids sensu lato</taxon>
        <taxon>Dalbergieae</taxon>
        <taxon>Pterocarpus clade</taxon>
        <taxon>Stylosanthes</taxon>
    </lineage>
</organism>
<keyword evidence="3" id="KW-1185">Reference proteome</keyword>
<feature type="compositionally biased region" description="Polar residues" evidence="1">
    <location>
        <begin position="80"/>
        <end position="96"/>
    </location>
</feature>
<feature type="region of interest" description="Disordered" evidence="1">
    <location>
        <begin position="79"/>
        <end position="118"/>
    </location>
</feature>
<comment type="caution">
    <text evidence="2">The sequence shown here is derived from an EMBL/GenBank/DDBJ whole genome shotgun (WGS) entry which is preliminary data.</text>
</comment>
<evidence type="ECO:0000256" key="1">
    <source>
        <dbReference type="SAM" id="MobiDB-lite"/>
    </source>
</evidence>
<name>A0ABU6SK12_9FABA</name>
<proteinExistence type="predicted"/>
<accession>A0ABU6SK12</accession>
<reference evidence="2 3" key="1">
    <citation type="journal article" date="2023" name="Plants (Basel)">
        <title>Bridging the Gap: Combining Genomics and Transcriptomics Approaches to Understand Stylosanthes scabra, an Orphan Legume from the Brazilian Caatinga.</title>
        <authorList>
            <person name="Ferreira-Neto J.R.C."/>
            <person name="da Silva M.D."/>
            <person name="Binneck E."/>
            <person name="de Melo N.F."/>
            <person name="da Silva R.H."/>
            <person name="de Melo A.L.T.M."/>
            <person name="Pandolfi V."/>
            <person name="Bustamante F.O."/>
            <person name="Brasileiro-Vidal A.C."/>
            <person name="Benko-Iseppon A.M."/>
        </authorList>
    </citation>
    <scope>NUCLEOTIDE SEQUENCE [LARGE SCALE GENOMIC DNA]</scope>
    <source>
        <tissue evidence="2">Leaves</tissue>
    </source>
</reference>
<gene>
    <name evidence="2" type="ORF">PIB30_058724</name>
</gene>
<feature type="compositionally biased region" description="Low complexity" evidence="1">
    <location>
        <begin position="108"/>
        <end position="118"/>
    </location>
</feature>